<evidence type="ECO:0000313" key="1">
    <source>
        <dbReference type="EMBL" id="GBG16071.1"/>
    </source>
</evidence>
<sequence length="58" mass="6405">SLGIGAPGLEALILCACHEDLEFNYIGTGEPAPHIVEDYSKPLGFARDHHIVEQYLQR</sequence>
<dbReference type="InParanoid" id="A0A2R5FJZ0"/>
<proteinExistence type="predicted"/>
<gene>
    <name evidence="1" type="ORF">FCC1311_118412</name>
</gene>
<feature type="non-terminal residue" evidence="1">
    <location>
        <position position="1"/>
    </location>
</feature>
<accession>A0A2R5FJZ0</accession>
<protein>
    <submittedName>
        <fullName evidence="1">Uncharacterized protein</fullName>
    </submittedName>
</protein>
<dbReference type="AlphaFoldDB" id="A0A2R5FJZ0"/>
<dbReference type="Proteomes" id="UP000241890">
    <property type="component" value="Unassembled WGS sequence"/>
</dbReference>
<organism evidence="1 2">
    <name type="scientific">Hondaea fermentalgiana</name>
    <dbReference type="NCBI Taxonomy" id="2315210"/>
    <lineage>
        <taxon>Eukaryota</taxon>
        <taxon>Sar</taxon>
        <taxon>Stramenopiles</taxon>
        <taxon>Bigyra</taxon>
        <taxon>Labyrinthulomycetes</taxon>
        <taxon>Thraustochytrida</taxon>
        <taxon>Thraustochytriidae</taxon>
        <taxon>Hondaea</taxon>
    </lineage>
</organism>
<dbReference type="EMBL" id="BEYU01002041">
    <property type="protein sequence ID" value="GBG16071.1"/>
    <property type="molecule type" value="Genomic_DNA"/>
</dbReference>
<name>A0A2R5FJZ0_9STRA</name>
<evidence type="ECO:0000313" key="2">
    <source>
        <dbReference type="Proteomes" id="UP000241890"/>
    </source>
</evidence>
<keyword evidence="2" id="KW-1185">Reference proteome</keyword>
<reference evidence="1 2" key="1">
    <citation type="submission" date="2017-12" db="EMBL/GenBank/DDBJ databases">
        <title>Sequencing, de novo assembly and annotation of complete genome of a new Thraustochytrid species, strain FCC1311.</title>
        <authorList>
            <person name="Sedici K."/>
            <person name="Godart F."/>
            <person name="Aiese Cigliano R."/>
            <person name="Sanseverino W."/>
            <person name="Barakat M."/>
            <person name="Ortet P."/>
            <person name="Marechal E."/>
            <person name="Cagnac O."/>
            <person name="Amato A."/>
        </authorList>
    </citation>
    <scope>NUCLEOTIDE SEQUENCE [LARGE SCALE GENOMIC DNA]</scope>
</reference>
<comment type="caution">
    <text evidence="1">The sequence shown here is derived from an EMBL/GenBank/DDBJ whole genome shotgun (WGS) entry which is preliminary data.</text>
</comment>